<feature type="non-terminal residue" evidence="2">
    <location>
        <position position="1"/>
    </location>
</feature>
<dbReference type="Proteomes" id="UP000782241">
    <property type="component" value="Unassembled WGS sequence"/>
</dbReference>
<feature type="region of interest" description="Disordered" evidence="1">
    <location>
        <begin position="493"/>
        <end position="611"/>
    </location>
</feature>
<evidence type="ECO:0000256" key="1">
    <source>
        <dbReference type="SAM" id="MobiDB-lite"/>
    </source>
</evidence>
<feature type="compositionally biased region" description="Acidic residues" evidence="1">
    <location>
        <begin position="493"/>
        <end position="534"/>
    </location>
</feature>
<name>A0A9P7H3I8_9HYPO</name>
<organism evidence="2 3">
    <name type="scientific">Fusarium avenaceum</name>
    <dbReference type="NCBI Taxonomy" id="40199"/>
    <lineage>
        <taxon>Eukaryota</taxon>
        <taxon>Fungi</taxon>
        <taxon>Dikarya</taxon>
        <taxon>Ascomycota</taxon>
        <taxon>Pezizomycotina</taxon>
        <taxon>Sordariomycetes</taxon>
        <taxon>Hypocreomycetidae</taxon>
        <taxon>Hypocreales</taxon>
        <taxon>Nectriaceae</taxon>
        <taxon>Fusarium</taxon>
        <taxon>Fusarium tricinctum species complex</taxon>
    </lineage>
</organism>
<reference evidence="2" key="1">
    <citation type="submission" date="2021-04" db="EMBL/GenBank/DDBJ databases">
        <title>Draft genome of Fusarium avenaceum strain F156N33, isolated from an atmospheric sample in Virginia.</title>
        <authorList>
            <person name="Yang S."/>
            <person name="Vinatzer B.A."/>
            <person name="Coleman J."/>
        </authorList>
    </citation>
    <scope>NUCLEOTIDE SEQUENCE</scope>
    <source>
        <strain evidence="2">F156N33</strain>
    </source>
</reference>
<evidence type="ECO:0000313" key="3">
    <source>
        <dbReference type="Proteomes" id="UP000782241"/>
    </source>
</evidence>
<comment type="caution">
    <text evidence="2">The sequence shown here is derived from an EMBL/GenBank/DDBJ whole genome shotgun (WGS) entry which is preliminary data.</text>
</comment>
<proteinExistence type="predicted"/>
<accession>A0A9P7H3I8</accession>
<feature type="compositionally biased region" description="Basic and acidic residues" evidence="1">
    <location>
        <begin position="542"/>
        <end position="551"/>
    </location>
</feature>
<sequence>RLQIKETMAKLKRTDLVQTNTFYNEDVYSGAKPNDVLPSHVEALREIILDFSWAIRSQGVYTDTSHIDFLEKANGLKGTGLDPIVQDAKLIRDCISRCNFYHDAVVSTDDKLWTLFGEKSHHRATSGLDLLNVVSQPKPDYCFFLPMYHPKVALQMPHGAGSTSRQWHKHSIPSIVEPFSWSLFQELFEHGLRPTPFNTLGKKAKKSKGPSTEDLKCYPWLIVEFKTEDDSLMEEVCCQGANASACAVNLNRIAAKYTTEEAEDGQVPPIPVITTVGPKVKAWITYFSRDFKAPYDVLTNRKGENIKEGYLMRCIWEGNMTNLRHVVEFRLMLENTHTWATRVFKPLLGTYIHKWKLETRKNDDRDISPASATAQRDFNVSARLTPRVEGILQRYATTAINPDQPSQTTSVLVGYIQELLKAERKETNKQMDLLFAQRMDGLNVSSERVQLRASTKDSFIYTRPRTIRGQRSDHDAILPTTEADDEFLISDDSEDSQDEFQDSDNSEESEGSQDLGDTEEESEEESEEDFEDQGDLWASPRVHLDTPAQERRVRRSPRLATPEPAANQPKNRRRATAYPDPAELSSLPRTPSRTQKSLGQFFGSMGVRADQ</sequence>
<protein>
    <submittedName>
        <fullName evidence="2">Uncharacterized protein</fullName>
    </submittedName>
</protein>
<dbReference type="AlphaFoldDB" id="A0A9P7H3I8"/>
<dbReference type="EMBL" id="JAGPUO010000006">
    <property type="protein sequence ID" value="KAG5661896.1"/>
    <property type="molecule type" value="Genomic_DNA"/>
</dbReference>
<keyword evidence="3" id="KW-1185">Reference proteome</keyword>
<feature type="compositionally biased region" description="Polar residues" evidence="1">
    <location>
        <begin position="587"/>
        <end position="598"/>
    </location>
</feature>
<gene>
    <name evidence="2" type="ORF">KAF25_004135</name>
</gene>
<evidence type="ECO:0000313" key="2">
    <source>
        <dbReference type="EMBL" id="KAG5661896.1"/>
    </source>
</evidence>